<gene>
    <name evidence="2" type="ORF">ABDJ40_20255</name>
</gene>
<keyword evidence="2" id="KW-0378">Hydrolase</keyword>
<dbReference type="SUPFAM" id="SSF53474">
    <property type="entry name" value="alpha/beta-Hydrolases"/>
    <property type="match status" value="1"/>
</dbReference>
<proteinExistence type="predicted"/>
<dbReference type="Proteomes" id="UP001462640">
    <property type="component" value="Unassembled WGS sequence"/>
</dbReference>
<dbReference type="GO" id="GO:0016787">
    <property type="term" value="F:hydrolase activity"/>
    <property type="evidence" value="ECO:0007669"/>
    <property type="project" value="UniProtKB-KW"/>
</dbReference>
<evidence type="ECO:0000259" key="1">
    <source>
        <dbReference type="Pfam" id="PF12697"/>
    </source>
</evidence>
<evidence type="ECO:0000313" key="2">
    <source>
        <dbReference type="EMBL" id="MEO3715106.1"/>
    </source>
</evidence>
<organism evidence="2 3">
    <name type="scientific">Roseateles flavus</name>
    <dbReference type="NCBI Taxonomy" id="3149041"/>
    <lineage>
        <taxon>Bacteria</taxon>
        <taxon>Pseudomonadati</taxon>
        <taxon>Pseudomonadota</taxon>
        <taxon>Betaproteobacteria</taxon>
        <taxon>Burkholderiales</taxon>
        <taxon>Sphaerotilaceae</taxon>
        <taxon>Roseateles</taxon>
    </lineage>
</organism>
<dbReference type="Pfam" id="PF12697">
    <property type="entry name" value="Abhydrolase_6"/>
    <property type="match status" value="1"/>
</dbReference>
<dbReference type="PANTHER" id="PTHR43798:SF33">
    <property type="entry name" value="HYDROLASE, PUTATIVE (AFU_ORTHOLOGUE AFUA_2G14860)-RELATED"/>
    <property type="match status" value="1"/>
</dbReference>
<name>A0ABV0GJ77_9BURK</name>
<dbReference type="RefSeq" id="WP_347612367.1">
    <property type="nucleotide sequence ID" value="NZ_JBDPZC010000011.1"/>
</dbReference>
<dbReference type="Gene3D" id="3.40.50.1820">
    <property type="entry name" value="alpha/beta hydrolase"/>
    <property type="match status" value="1"/>
</dbReference>
<dbReference type="PANTHER" id="PTHR43798">
    <property type="entry name" value="MONOACYLGLYCEROL LIPASE"/>
    <property type="match status" value="1"/>
</dbReference>
<protein>
    <submittedName>
        <fullName evidence="2">Alpha/beta hydrolase</fullName>
    </submittedName>
</protein>
<reference evidence="2 3" key="1">
    <citation type="submission" date="2024-05" db="EMBL/GenBank/DDBJ databases">
        <title>Roseateles sp. 2.12 16S ribosomal RNA gene Genome sequencing and assembly.</title>
        <authorList>
            <person name="Woo H."/>
        </authorList>
    </citation>
    <scope>NUCLEOTIDE SEQUENCE [LARGE SCALE GENOMIC DNA]</scope>
    <source>
        <strain evidence="2 3">2.12</strain>
    </source>
</reference>
<comment type="caution">
    <text evidence="2">The sequence shown here is derived from an EMBL/GenBank/DDBJ whole genome shotgun (WGS) entry which is preliminary data.</text>
</comment>
<dbReference type="InterPro" id="IPR050266">
    <property type="entry name" value="AB_hydrolase_sf"/>
</dbReference>
<feature type="domain" description="AB hydrolase-1" evidence="1">
    <location>
        <begin position="42"/>
        <end position="263"/>
    </location>
</feature>
<sequence>MSTPSPLTPRPPFLQPLMLDGESLRIESQWLGEAQEARQPLLVFLHEGLGSLSQWRDFPARLCEALQLPGLVFSRPGYGHSTPRTAPWPPDYLQRQARGLLPACFEALGLADRPLLLFGHSDGASLALLYAAHAAQQVRGVVAMAPHLFVEPMTLLGLHAAKTAYEQGDSLRKALARHHADTDSAFYGWNDAWLRPGFEDWNIEAELQGRLQCPVLAVQGVHDEYGSLRQIEAIAELHADTRLLALPDCGHSPHKDQPERLIAHMQDWLASLA</sequence>
<keyword evidence="3" id="KW-1185">Reference proteome</keyword>
<dbReference type="InterPro" id="IPR000073">
    <property type="entry name" value="AB_hydrolase_1"/>
</dbReference>
<evidence type="ECO:0000313" key="3">
    <source>
        <dbReference type="Proteomes" id="UP001462640"/>
    </source>
</evidence>
<dbReference type="InterPro" id="IPR029058">
    <property type="entry name" value="AB_hydrolase_fold"/>
</dbReference>
<accession>A0ABV0GJ77</accession>
<dbReference type="EMBL" id="JBDPZC010000011">
    <property type="protein sequence ID" value="MEO3715106.1"/>
    <property type="molecule type" value="Genomic_DNA"/>
</dbReference>